<dbReference type="GO" id="GO:0016616">
    <property type="term" value="F:oxidoreductase activity, acting on the CH-OH group of donors, NAD or NADP as acceptor"/>
    <property type="evidence" value="ECO:0007669"/>
    <property type="project" value="TreeGrafter"/>
</dbReference>
<comment type="caution">
    <text evidence="6">The sequence shown here is derived from an EMBL/GenBank/DDBJ whole genome shotgun (WGS) entry which is preliminary data.</text>
</comment>
<dbReference type="Gene3D" id="1.10.1040.10">
    <property type="entry name" value="N-(1-d-carboxylethyl)-l-norvaline Dehydrogenase, domain 2"/>
    <property type="match status" value="1"/>
</dbReference>
<dbReference type="Pfam" id="PF03446">
    <property type="entry name" value="NAD_binding_2"/>
    <property type="match status" value="1"/>
</dbReference>
<dbReference type="PIRSF" id="PIRSF000103">
    <property type="entry name" value="HIBADH"/>
    <property type="match status" value="1"/>
</dbReference>
<dbReference type="EMBL" id="POQS01000017">
    <property type="protein sequence ID" value="PND29802.1"/>
    <property type="molecule type" value="Genomic_DNA"/>
</dbReference>
<dbReference type="PANTHER" id="PTHR22981:SF7">
    <property type="entry name" value="3-HYDROXYISOBUTYRATE DEHYDROGENASE, MITOCHONDRIAL"/>
    <property type="match status" value="1"/>
</dbReference>
<dbReference type="GO" id="GO:0051287">
    <property type="term" value="F:NAD binding"/>
    <property type="evidence" value="ECO:0007669"/>
    <property type="project" value="InterPro"/>
</dbReference>
<feature type="domain" description="6-phosphogluconate dehydrogenase NADP-binding" evidence="4">
    <location>
        <begin position="6"/>
        <end position="166"/>
    </location>
</feature>
<evidence type="ECO:0000313" key="7">
    <source>
        <dbReference type="Proteomes" id="UP000235994"/>
    </source>
</evidence>
<dbReference type="InterPro" id="IPR036291">
    <property type="entry name" value="NAD(P)-bd_dom_sf"/>
</dbReference>
<evidence type="ECO:0000313" key="6">
    <source>
        <dbReference type="EMBL" id="PND29802.1"/>
    </source>
</evidence>
<evidence type="ECO:0000256" key="2">
    <source>
        <dbReference type="ARBA" id="ARBA00023027"/>
    </source>
</evidence>
<reference evidence="6 7" key="1">
    <citation type="submission" date="2018-01" db="EMBL/GenBank/DDBJ databases">
        <title>The draft genome of an aniline degradation strain ANB-1.</title>
        <authorList>
            <person name="Zhang L."/>
            <person name="Jiang J."/>
        </authorList>
    </citation>
    <scope>NUCLEOTIDE SEQUENCE [LARGE SCALE GENOMIC DNA]</scope>
    <source>
        <strain evidence="6 7">ANB-1</strain>
    </source>
</reference>
<gene>
    <name evidence="6" type="ORF">C1I89_32630</name>
</gene>
<dbReference type="InterPro" id="IPR013328">
    <property type="entry name" value="6PGD_dom2"/>
</dbReference>
<organism evidence="6 7">
    <name type="scientific">Achromobacter pulmonis</name>
    <dbReference type="NCBI Taxonomy" id="1389932"/>
    <lineage>
        <taxon>Bacteria</taxon>
        <taxon>Pseudomonadati</taxon>
        <taxon>Pseudomonadota</taxon>
        <taxon>Betaproteobacteria</taxon>
        <taxon>Burkholderiales</taxon>
        <taxon>Alcaligenaceae</taxon>
        <taxon>Achromobacter</taxon>
    </lineage>
</organism>
<dbReference type="Pfam" id="PF14833">
    <property type="entry name" value="NAD_binding_11"/>
    <property type="match status" value="1"/>
</dbReference>
<dbReference type="Gene3D" id="3.40.50.720">
    <property type="entry name" value="NAD(P)-binding Rossmann-like Domain"/>
    <property type="match status" value="1"/>
</dbReference>
<sequence>MKSIKTVAFIGAGNMGAPMARCVRRGGFDLIICDRSAAVRESFAREGVATTSEVKDCAGADAIIVLLANDAQITDALLGDGGLVHAIPSGHQPIVCMMSTTLPATLRTLEAPLAVAGAHLLDAPVSGGVVGAQEGTLTIMVGGAVSDAELARPLMQAMGSRIFHCGALGSAQVAKIINNMVCVANIYLTAEAIELAQAHGVSLESFAPILDVSTGRNFLTANAALGRAQFRAWSPTEDAYPDIHRIVAKDLHLALALSEQAGIAPGLLKPVSSYVDNHGPNEATRWTSAGRTPQSG</sequence>
<protein>
    <submittedName>
        <fullName evidence="6">NAD(P)-dependent oxidoreductase</fullName>
    </submittedName>
</protein>
<dbReference type="RefSeq" id="WP_102776312.1">
    <property type="nucleotide sequence ID" value="NZ_POQS01000017.1"/>
</dbReference>
<dbReference type="InterPro" id="IPR008927">
    <property type="entry name" value="6-PGluconate_DH-like_C_sf"/>
</dbReference>
<keyword evidence="2" id="KW-0520">NAD</keyword>
<dbReference type="PANTHER" id="PTHR22981">
    <property type="entry name" value="3-HYDROXYISOBUTYRATE DEHYDROGENASE-RELATED"/>
    <property type="match status" value="1"/>
</dbReference>
<evidence type="ECO:0000259" key="5">
    <source>
        <dbReference type="Pfam" id="PF14833"/>
    </source>
</evidence>
<dbReference type="Proteomes" id="UP000235994">
    <property type="component" value="Unassembled WGS sequence"/>
</dbReference>
<dbReference type="SUPFAM" id="SSF51735">
    <property type="entry name" value="NAD(P)-binding Rossmann-fold domains"/>
    <property type="match status" value="1"/>
</dbReference>
<feature type="domain" description="3-hydroxyisobutyrate dehydrogenase-like NAD-binding" evidence="5">
    <location>
        <begin position="169"/>
        <end position="267"/>
    </location>
</feature>
<dbReference type="InterPro" id="IPR006115">
    <property type="entry name" value="6PGDH_NADP-bd"/>
</dbReference>
<feature type="active site" evidence="3">
    <location>
        <position position="175"/>
    </location>
</feature>
<evidence type="ECO:0000256" key="1">
    <source>
        <dbReference type="ARBA" id="ARBA00023002"/>
    </source>
</evidence>
<keyword evidence="7" id="KW-1185">Reference proteome</keyword>
<dbReference type="SUPFAM" id="SSF48179">
    <property type="entry name" value="6-phosphogluconate dehydrogenase C-terminal domain-like"/>
    <property type="match status" value="1"/>
</dbReference>
<dbReference type="AlphaFoldDB" id="A0A2N8K8M2"/>
<evidence type="ECO:0000256" key="3">
    <source>
        <dbReference type="PIRSR" id="PIRSR000103-1"/>
    </source>
</evidence>
<evidence type="ECO:0000259" key="4">
    <source>
        <dbReference type="Pfam" id="PF03446"/>
    </source>
</evidence>
<accession>A0A2N8K8M2</accession>
<dbReference type="InterPro" id="IPR015815">
    <property type="entry name" value="HIBADH-related"/>
</dbReference>
<proteinExistence type="predicted"/>
<name>A0A2N8K8M2_9BURK</name>
<dbReference type="InterPro" id="IPR029154">
    <property type="entry name" value="HIBADH-like_NADP-bd"/>
</dbReference>
<keyword evidence="1" id="KW-0560">Oxidoreductase</keyword>
<dbReference type="GO" id="GO:0050661">
    <property type="term" value="F:NADP binding"/>
    <property type="evidence" value="ECO:0007669"/>
    <property type="project" value="InterPro"/>
</dbReference>